<keyword evidence="4" id="KW-1185">Reference proteome</keyword>
<keyword evidence="2" id="KW-0732">Signal</keyword>
<dbReference type="VEuPathDB" id="ToxoDB:EBH_0086220"/>
<evidence type="ECO:0000313" key="3">
    <source>
        <dbReference type="EMBL" id="CDJ50719.1"/>
    </source>
</evidence>
<accession>U6LQ49</accession>
<feature type="compositionally biased region" description="Basic and acidic residues" evidence="1">
    <location>
        <begin position="315"/>
        <end position="343"/>
    </location>
</feature>
<feature type="compositionally biased region" description="Low complexity" evidence="1">
    <location>
        <begin position="246"/>
        <end position="270"/>
    </location>
</feature>
<feature type="region of interest" description="Disordered" evidence="1">
    <location>
        <begin position="315"/>
        <end position="345"/>
    </location>
</feature>
<reference evidence="3" key="2">
    <citation type="submission" date="2013-10" db="EMBL/GenBank/DDBJ databases">
        <authorList>
            <person name="Aslett M."/>
        </authorList>
    </citation>
    <scope>NUCLEOTIDE SEQUENCE [LARGE SCALE GENOMIC DNA]</scope>
    <source>
        <strain evidence="3">Houghton</strain>
    </source>
</reference>
<organism evidence="3 4">
    <name type="scientific">Eimeria brunetti</name>
    <dbReference type="NCBI Taxonomy" id="51314"/>
    <lineage>
        <taxon>Eukaryota</taxon>
        <taxon>Sar</taxon>
        <taxon>Alveolata</taxon>
        <taxon>Apicomplexa</taxon>
        <taxon>Conoidasida</taxon>
        <taxon>Coccidia</taxon>
        <taxon>Eucoccidiorida</taxon>
        <taxon>Eimeriorina</taxon>
        <taxon>Eimeriidae</taxon>
        <taxon>Eimeria</taxon>
    </lineage>
</organism>
<dbReference type="EMBL" id="HG712375">
    <property type="protein sequence ID" value="CDJ50719.1"/>
    <property type="molecule type" value="Genomic_DNA"/>
</dbReference>
<gene>
    <name evidence="3" type="ORF">EBH_0086220</name>
</gene>
<feature type="signal peptide" evidence="2">
    <location>
        <begin position="1"/>
        <end position="30"/>
    </location>
</feature>
<dbReference type="OrthoDB" id="347894at2759"/>
<feature type="chain" id="PRO_5004672742" evidence="2">
    <location>
        <begin position="31"/>
        <end position="651"/>
    </location>
</feature>
<feature type="region of interest" description="Disordered" evidence="1">
    <location>
        <begin position="233"/>
        <end position="295"/>
    </location>
</feature>
<proteinExistence type="predicted"/>
<evidence type="ECO:0000256" key="2">
    <source>
        <dbReference type="SAM" id="SignalP"/>
    </source>
</evidence>
<dbReference type="Proteomes" id="UP000030750">
    <property type="component" value="Unassembled WGS sequence"/>
</dbReference>
<reference evidence="3" key="1">
    <citation type="submission" date="2013-10" db="EMBL/GenBank/DDBJ databases">
        <title>Genomic analysis of the causative agents of coccidiosis in chickens.</title>
        <authorList>
            <person name="Reid A.J."/>
            <person name="Blake D."/>
            <person name="Billington K."/>
            <person name="Browne H."/>
            <person name="Dunn M."/>
            <person name="Hung S."/>
            <person name="Kawahara F."/>
            <person name="Miranda-Saavedra D."/>
            <person name="Mourier T."/>
            <person name="Nagra H."/>
            <person name="Otto T.D."/>
            <person name="Rawlings N."/>
            <person name="Sanchez A."/>
            <person name="Sanders M."/>
            <person name="Subramaniam C."/>
            <person name="Tay Y."/>
            <person name="Dear P."/>
            <person name="Doerig C."/>
            <person name="Gruber A."/>
            <person name="Parkinson J."/>
            <person name="Shirley M."/>
            <person name="Wan K.L."/>
            <person name="Berriman M."/>
            <person name="Tomley F."/>
            <person name="Pain A."/>
        </authorList>
    </citation>
    <scope>NUCLEOTIDE SEQUENCE [LARGE SCALE GENOMIC DNA]</scope>
    <source>
        <strain evidence="3">Houghton</strain>
    </source>
</reference>
<evidence type="ECO:0000313" key="4">
    <source>
        <dbReference type="Proteomes" id="UP000030750"/>
    </source>
</evidence>
<protein>
    <submittedName>
        <fullName evidence="3">Uncharacterized protein</fullName>
    </submittedName>
</protein>
<sequence>MVLSLRVRIIPPFWLLFCLLVSTSILSANSRLPDGTAVHLPSLTASSHLGRRIASPSGSFLSMALPLRSASFTLGPRGEAGTPEARPQERHRRSLSVGSARRSPSGVWNREGGMPNQLQPKQREDTQQEQNQQRQRRLGRLARLRRALHRMGGAAKEKLQRLWRRIRRGASRAKQAARHAAARVYKGLPRLRRPRIPSERAQEPTASRLAGAGLVGAAAGIRAAKETLEEAKAFEKGKVSPPVSPTISTTGTSAEEATAPPVQAEAAAPASEGLEQAEGTEEWHEAPEQLQEPSEEWYDAVQPEELGSLLALARESEQQHKKEREPVPEKAEEQEKKEEKKQEEAEELGLSRQCLKFLPRMTTVMKKLNRGWRGHCMFWSLFMRNGNFGTFVDLMQDLAVETGALLTRAEMVKTTDRSADAYILRMTLALALAEDAIAQAEDNVEEHCWFFDLGNLYAKANEAEEAILNSITPVNFFANPLQFTRPLSRLVEVAYEDSYKCLNSIQKEIQTRENLQHILASQKQKLEGIVQELLHSLPSQQAGDMIQVIQELDMLNKREACSIEQLHLTLGQGKNIQGFIADYRVNGSKWWKAQWPFKLHVCRPLTKGSSVVPTEVAQMCRDYQSSRPPKRPNDVSPSLLWMWDAGSCRKG</sequence>
<feature type="region of interest" description="Disordered" evidence="1">
    <location>
        <begin position="72"/>
        <end position="136"/>
    </location>
</feature>
<evidence type="ECO:0000256" key="1">
    <source>
        <dbReference type="SAM" id="MobiDB-lite"/>
    </source>
</evidence>
<name>U6LQ49_9EIME</name>
<dbReference type="AlphaFoldDB" id="U6LQ49"/>